<evidence type="ECO:0000256" key="2">
    <source>
        <dbReference type="ARBA" id="ARBA00006171"/>
    </source>
</evidence>
<name>A0ABY7WR86_9LACO</name>
<dbReference type="Gene3D" id="3.40.50.1000">
    <property type="entry name" value="HAD superfamily/HAD-like"/>
    <property type="match status" value="1"/>
</dbReference>
<reference evidence="6 7" key="1">
    <citation type="submission" date="2023-02" db="EMBL/GenBank/DDBJ databases">
        <title>Genome sequence of Lacticaseibacillus sp. KACC 23028.</title>
        <authorList>
            <person name="Kim S."/>
            <person name="Heo J."/>
            <person name="Kwon S.-W."/>
        </authorList>
    </citation>
    <scope>NUCLEOTIDE SEQUENCE [LARGE SCALE GENOMIC DNA]</scope>
    <source>
        <strain evidence="6 7">KACC 23028</strain>
    </source>
</reference>
<keyword evidence="7" id="KW-1185">Reference proteome</keyword>
<dbReference type="PRINTS" id="PR00413">
    <property type="entry name" value="HADHALOGNASE"/>
</dbReference>
<evidence type="ECO:0000256" key="1">
    <source>
        <dbReference type="ARBA" id="ARBA00001946"/>
    </source>
</evidence>
<dbReference type="SUPFAM" id="SSF56784">
    <property type="entry name" value="HAD-like"/>
    <property type="match status" value="1"/>
</dbReference>
<keyword evidence="3" id="KW-0479">Metal-binding</keyword>
<protein>
    <submittedName>
        <fullName evidence="6">HAD family phosphatase</fullName>
    </submittedName>
</protein>
<comment type="similarity">
    <text evidence="2">Belongs to the HAD-like hydrolase superfamily. CbbY/CbbZ/Gph/YieH family.</text>
</comment>
<dbReference type="InterPro" id="IPR023214">
    <property type="entry name" value="HAD_sf"/>
</dbReference>
<evidence type="ECO:0000313" key="6">
    <source>
        <dbReference type="EMBL" id="WDF82698.1"/>
    </source>
</evidence>
<dbReference type="InterPro" id="IPR006439">
    <property type="entry name" value="HAD-SF_hydro_IA"/>
</dbReference>
<sequence length="212" mass="22944">MFNNVIFDMDGVLINSEPEYLRRQLAAAREVGATPLSTNLQDYVGRASAVTWQTAVPENEALRQQAIDRFTAELLSDPIDYARIITPGVADLIKYLHAAGYGLGLASAASWDGVTTMLQETGLQPYFTSVVSGETLSANKPDPQVYLQNLAKLQADPARSLAIEDSPTGITAAHAAGMTAWALAPNDYTIDQTQADRVATSMLQIQDWLQQA</sequence>
<comment type="cofactor">
    <cofactor evidence="1">
        <name>Mg(2+)</name>
        <dbReference type="ChEBI" id="CHEBI:18420"/>
    </cofactor>
</comment>
<evidence type="ECO:0000256" key="5">
    <source>
        <dbReference type="ARBA" id="ARBA00023277"/>
    </source>
</evidence>
<keyword evidence="5" id="KW-0119">Carbohydrate metabolism</keyword>
<dbReference type="Pfam" id="PF13419">
    <property type="entry name" value="HAD_2"/>
    <property type="match status" value="1"/>
</dbReference>
<keyword evidence="4" id="KW-0460">Magnesium</keyword>
<dbReference type="PANTHER" id="PTHR46193">
    <property type="entry name" value="6-PHOSPHOGLUCONATE PHOSPHATASE"/>
    <property type="match status" value="1"/>
</dbReference>
<dbReference type="CDD" id="cd07505">
    <property type="entry name" value="HAD_BPGM-like"/>
    <property type="match status" value="1"/>
</dbReference>
<dbReference type="Gene3D" id="1.10.150.240">
    <property type="entry name" value="Putative phosphatase, domain 2"/>
    <property type="match status" value="1"/>
</dbReference>
<dbReference type="InterPro" id="IPR036412">
    <property type="entry name" value="HAD-like_sf"/>
</dbReference>
<dbReference type="InterPro" id="IPR023198">
    <property type="entry name" value="PGP-like_dom2"/>
</dbReference>
<evidence type="ECO:0000313" key="7">
    <source>
        <dbReference type="Proteomes" id="UP001220377"/>
    </source>
</evidence>
<organism evidence="6 7">
    <name type="scientific">Lacticaseibacillus pabuli</name>
    <dbReference type="NCBI Taxonomy" id="3025672"/>
    <lineage>
        <taxon>Bacteria</taxon>
        <taxon>Bacillati</taxon>
        <taxon>Bacillota</taxon>
        <taxon>Bacilli</taxon>
        <taxon>Lactobacillales</taxon>
        <taxon>Lactobacillaceae</taxon>
        <taxon>Lacticaseibacillus</taxon>
    </lineage>
</organism>
<dbReference type="InterPro" id="IPR051600">
    <property type="entry name" value="Beta-PGM-like"/>
</dbReference>
<accession>A0ABY7WR86</accession>
<proteinExistence type="inferred from homology"/>
<dbReference type="Proteomes" id="UP001220377">
    <property type="component" value="Chromosome"/>
</dbReference>
<evidence type="ECO:0000256" key="4">
    <source>
        <dbReference type="ARBA" id="ARBA00022842"/>
    </source>
</evidence>
<dbReference type="SFLD" id="SFLDS00003">
    <property type="entry name" value="Haloacid_Dehalogenase"/>
    <property type="match status" value="1"/>
</dbReference>
<dbReference type="PANTHER" id="PTHR46193:SF18">
    <property type="entry name" value="HEXITOL PHOSPHATASE B"/>
    <property type="match status" value="1"/>
</dbReference>
<gene>
    <name evidence="6" type="ORF">PQ472_00225</name>
</gene>
<dbReference type="RefSeq" id="WP_274260354.1">
    <property type="nucleotide sequence ID" value="NZ_CP117884.1"/>
</dbReference>
<dbReference type="EMBL" id="CP117884">
    <property type="protein sequence ID" value="WDF82698.1"/>
    <property type="molecule type" value="Genomic_DNA"/>
</dbReference>
<dbReference type="InterPro" id="IPR041492">
    <property type="entry name" value="HAD_2"/>
</dbReference>
<evidence type="ECO:0000256" key="3">
    <source>
        <dbReference type="ARBA" id="ARBA00022723"/>
    </source>
</evidence>
<dbReference type="NCBIfam" id="TIGR01509">
    <property type="entry name" value="HAD-SF-IA-v3"/>
    <property type="match status" value="1"/>
</dbReference>
<dbReference type="SFLD" id="SFLDG01129">
    <property type="entry name" value="C1.5:_HAD__Beta-PGM__Phosphata"/>
    <property type="match status" value="1"/>
</dbReference>